<feature type="transmembrane region" description="Helical" evidence="1">
    <location>
        <begin position="130"/>
        <end position="149"/>
    </location>
</feature>
<organism evidence="2">
    <name type="scientific">marine metagenome</name>
    <dbReference type="NCBI Taxonomy" id="408172"/>
    <lineage>
        <taxon>unclassified sequences</taxon>
        <taxon>metagenomes</taxon>
        <taxon>ecological metagenomes</taxon>
    </lineage>
</organism>
<proteinExistence type="predicted"/>
<keyword evidence="1" id="KW-1133">Transmembrane helix</keyword>
<evidence type="ECO:0000313" key="2">
    <source>
        <dbReference type="EMBL" id="SVB01639.1"/>
    </source>
</evidence>
<sequence>ISFVLRHPDARPQLGLGPTLTDIEMIILSIINIIIISVIVFYVVKEYQRYKINSTLNLPKTLFLLSCVPLHLLIFMHPYISTEIDIRLFAVFVTFYHNIQYHGIIWFYNKNRYGKDENGKRFGPVSRLNRNFYIYYILGILFTITYRYSHWFFAGSNMPFAPGPNQISSFSLGNMFSVSDLAIGFWWGFAFNHYFLDQYIWKFSKDKRLNADLKLA</sequence>
<dbReference type="EMBL" id="UINC01025660">
    <property type="protein sequence ID" value="SVB01639.1"/>
    <property type="molecule type" value="Genomic_DNA"/>
</dbReference>
<reference evidence="2" key="1">
    <citation type="submission" date="2018-05" db="EMBL/GenBank/DDBJ databases">
        <authorList>
            <person name="Lanie J.A."/>
            <person name="Ng W.-L."/>
            <person name="Kazmierczak K.M."/>
            <person name="Andrzejewski T.M."/>
            <person name="Davidsen T.M."/>
            <person name="Wayne K.J."/>
            <person name="Tettelin H."/>
            <person name="Glass J.I."/>
            <person name="Rusch D."/>
            <person name="Podicherti R."/>
            <person name="Tsui H.-C.T."/>
            <person name="Winkler M.E."/>
        </authorList>
    </citation>
    <scope>NUCLEOTIDE SEQUENCE</scope>
</reference>
<feature type="non-terminal residue" evidence="2">
    <location>
        <position position="1"/>
    </location>
</feature>
<protein>
    <submittedName>
        <fullName evidence="2">Uncharacterized protein</fullName>
    </submittedName>
</protein>
<keyword evidence="1" id="KW-0812">Transmembrane</keyword>
<feature type="transmembrane region" description="Helical" evidence="1">
    <location>
        <begin position="25"/>
        <end position="44"/>
    </location>
</feature>
<dbReference type="AlphaFoldDB" id="A0A382AJT2"/>
<name>A0A382AJT2_9ZZZZ</name>
<gene>
    <name evidence="2" type="ORF">METZ01_LOCUS154493</name>
</gene>
<evidence type="ECO:0000256" key="1">
    <source>
        <dbReference type="SAM" id="Phobius"/>
    </source>
</evidence>
<keyword evidence="1" id="KW-0472">Membrane</keyword>
<feature type="transmembrane region" description="Helical" evidence="1">
    <location>
        <begin position="86"/>
        <end position="109"/>
    </location>
</feature>
<feature type="transmembrane region" description="Helical" evidence="1">
    <location>
        <begin position="169"/>
        <end position="195"/>
    </location>
</feature>
<feature type="transmembrane region" description="Helical" evidence="1">
    <location>
        <begin position="56"/>
        <end position="80"/>
    </location>
</feature>
<accession>A0A382AJT2</accession>